<gene>
    <name evidence="4" type="ORF">M0L20_26635</name>
</gene>
<accession>A0ABT0HTH6</accession>
<comment type="caution">
    <text evidence="4">The sequence shown here is derived from an EMBL/GenBank/DDBJ whole genome shotgun (WGS) entry which is preliminary data.</text>
</comment>
<protein>
    <submittedName>
        <fullName evidence="4">TolC family protein</fullName>
    </submittedName>
</protein>
<reference evidence="4 5" key="1">
    <citation type="submission" date="2022-04" db="EMBL/GenBank/DDBJ databases">
        <title>Spirosoma sp. strain RP8 genome sequencing and assembly.</title>
        <authorList>
            <person name="Jung Y."/>
        </authorList>
    </citation>
    <scope>NUCLEOTIDE SEQUENCE [LARGE SCALE GENOMIC DNA]</scope>
    <source>
        <strain evidence="4 5">RP8</strain>
    </source>
</reference>
<evidence type="ECO:0000313" key="4">
    <source>
        <dbReference type="EMBL" id="MCK8495471.1"/>
    </source>
</evidence>
<comment type="similarity">
    <text evidence="1">Belongs to the outer membrane factor (OMF) (TC 1.B.17) family.</text>
</comment>
<sequence length="435" mass="49535">MFFSRRSIYLLWVGCCSLLPVWGAAQPVSDTLRVSLPQLEERFLNRNFQLLAQRYQISAAEAEVIQAGLRTNPNLEVATNLYNPNTGKVLPLSTPPVSDINNDVYNSGYYAAELQQLIRLAGKRTKLVALAESNRELASITFRDILRTLRYQLYTSYANLHYDLEAIRLLRGEEERQGRLIESFRLALKTGGVSRYELTRLEVDRRELRTNIATYRSQIAEEQTTLRVLLRQTTPEFILPIQVPDAVPALPTVELSIDSALVNRPDAALAREQINNAERRLNLEQANRTPDLTAGVAYERYGNTYVNFTAIKLSMDLPFFNRNQGGIKVAKLGIKSAQAGLDNQESVVRNEVIEAYEKLTLYYEQNATLPPDYLSQLQDISVEATKAYNNRVISLLDYLDKIRTHQSGILNYIALQNNIFQAQQQLNFTTNTRFF</sequence>
<feature type="coiled-coil region" evidence="2">
    <location>
        <begin position="198"/>
        <end position="225"/>
    </location>
</feature>
<dbReference type="SUPFAM" id="SSF56954">
    <property type="entry name" value="Outer membrane efflux proteins (OEP)"/>
    <property type="match status" value="1"/>
</dbReference>
<keyword evidence="3" id="KW-0732">Signal</keyword>
<dbReference type="PANTHER" id="PTHR30203">
    <property type="entry name" value="OUTER MEMBRANE CATION EFFLUX PROTEIN"/>
    <property type="match status" value="1"/>
</dbReference>
<dbReference type="InterPro" id="IPR010131">
    <property type="entry name" value="MdtP/NodT-like"/>
</dbReference>
<dbReference type="RefSeq" id="WP_248480262.1">
    <property type="nucleotide sequence ID" value="NZ_JALPRF010000008.1"/>
</dbReference>
<dbReference type="InterPro" id="IPR003423">
    <property type="entry name" value="OMP_efflux"/>
</dbReference>
<name>A0ABT0HTH6_9BACT</name>
<evidence type="ECO:0000256" key="3">
    <source>
        <dbReference type="SAM" id="SignalP"/>
    </source>
</evidence>
<evidence type="ECO:0000256" key="2">
    <source>
        <dbReference type="SAM" id="Coils"/>
    </source>
</evidence>
<proteinExistence type="inferred from homology"/>
<keyword evidence="2" id="KW-0175">Coiled coil</keyword>
<feature type="chain" id="PRO_5045720068" evidence="3">
    <location>
        <begin position="26"/>
        <end position="435"/>
    </location>
</feature>
<keyword evidence="5" id="KW-1185">Reference proteome</keyword>
<dbReference type="Pfam" id="PF02321">
    <property type="entry name" value="OEP"/>
    <property type="match status" value="2"/>
</dbReference>
<dbReference type="PANTHER" id="PTHR30203:SF23">
    <property type="entry name" value="OUTER MEMBRANE EFFLUX PROTEIN"/>
    <property type="match status" value="1"/>
</dbReference>
<evidence type="ECO:0000313" key="5">
    <source>
        <dbReference type="Proteomes" id="UP001202180"/>
    </source>
</evidence>
<feature type="signal peptide" evidence="3">
    <location>
        <begin position="1"/>
        <end position="25"/>
    </location>
</feature>
<organism evidence="4 5">
    <name type="scientific">Spirosoma liriopis</name>
    <dbReference type="NCBI Taxonomy" id="2937440"/>
    <lineage>
        <taxon>Bacteria</taxon>
        <taxon>Pseudomonadati</taxon>
        <taxon>Bacteroidota</taxon>
        <taxon>Cytophagia</taxon>
        <taxon>Cytophagales</taxon>
        <taxon>Cytophagaceae</taxon>
        <taxon>Spirosoma</taxon>
    </lineage>
</organism>
<dbReference type="Gene3D" id="1.20.1600.10">
    <property type="entry name" value="Outer membrane efflux proteins (OEP)"/>
    <property type="match status" value="1"/>
</dbReference>
<dbReference type="Proteomes" id="UP001202180">
    <property type="component" value="Unassembled WGS sequence"/>
</dbReference>
<dbReference type="EMBL" id="JALPRF010000008">
    <property type="protein sequence ID" value="MCK8495471.1"/>
    <property type="molecule type" value="Genomic_DNA"/>
</dbReference>
<evidence type="ECO:0000256" key="1">
    <source>
        <dbReference type="ARBA" id="ARBA00007613"/>
    </source>
</evidence>